<evidence type="ECO:0000259" key="4">
    <source>
        <dbReference type="Pfam" id="PF00248"/>
    </source>
</evidence>
<evidence type="ECO:0000256" key="3">
    <source>
        <dbReference type="ARBA" id="ARBA00023002"/>
    </source>
</evidence>
<keyword evidence="2" id="KW-0521">NADP</keyword>
<gene>
    <name evidence="5" type="ORF">OLEA9_A060479</name>
</gene>
<evidence type="ECO:0000313" key="5">
    <source>
        <dbReference type="EMBL" id="CAA2959302.1"/>
    </source>
</evidence>
<dbReference type="SUPFAM" id="SSF51430">
    <property type="entry name" value="NAD(P)-linked oxidoreductase"/>
    <property type="match status" value="1"/>
</dbReference>
<organism evidence="5 6">
    <name type="scientific">Olea europaea subsp. europaea</name>
    <dbReference type="NCBI Taxonomy" id="158383"/>
    <lineage>
        <taxon>Eukaryota</taxon>
        <taxon>Viridiplantae</taxon>
        <taxon>Streptophyta</taxon>
        <taxon>Embryophyta</taxon>
        <taxon>Tracheophyta</taxon>
        <taxon>Spermatophyta</taxon>
        <taxon>Magnoliopsida</taxon>
        <taxon>eudicotyledons</taxon>
        <taxon>Gunneridae</taxon>
        <taxon>Pentapetalae</taxon>
        <taxon>asterids</taxon>
        <taxon>lamiids</taxon>
        <taxon>Lamiales</taxon>
        <taxon>Oleaceae</taxon>
        <taxon>Oleeae</taxon>
        <taxon>Olea</taxon>
    </lineage>
</organism>
<accession>A0A8S0PZ01</accession>
<dbReference type="InterPro" id="IPR018170">
    <property type="entry name" value="Aldo/ket_reductase_CS"/>
</dbReference>
<feature type="domain" description="NADP-dependent oxidoreductase" evidence="4">
    <location>
        <begin position="35"/>
        <end position="92"/>
    </location>
</feature>
<sequence>MARFCITDDICVTAHTPLGGAVANPEWFSSVSCLEDPLLKGLAEKYKKTMAQTVLRWGIQRNTVVIPKSLKLERLEENFHAFDFELAKEDETQLYMLEYHIDL</sequence>
<protein>
    <submittedName>
        <fullName evidence="5">NADP-dependent D-sorbitol-6-phosphate dehydrogenase-like</fullName>
    </submittedName>
</protein>
<evidence type="ECO:0000256" key="2">
    <source>
        <dbReference type="ARBA" id="ARBA00022857"/>
    </source>
</evidence>
<dbReference type="PANTHER" id="PTHR43827:SF3">
    <property type="entry name" value="NADP-DEPENDENT OXIDOREDUCTASE DOMAIN-CONTAINING PROTEIN"/>
    <property type="match status" value="1"/>
</dbReference>
<evidence type="ECO:0000313" key="6">
    <source>
        <dbReference type="Proteomes" id="UP000594638"/>
    </source>
</evidence>
<keyword evidence="3" id="KW-0560">Oxidoreductase</keyword>
<comment type="caution">
    <text evidence="5">The sequence shown here is derived from an EMBL/GenBank/DDBJ whole genome shotgun (WGS) entry which is preliminary data.</text>
</comment>
<name>A0A8S0PZ01_OLEEU</name>
<dbReference type="InterPro" id="IPR023210">
    <property type="entry name" value="NADP_OxRdtase_dom"/>
</dbReference>
<proteinExistence type="inferred from homology"/>
<dbReference type="PANTHER" id="PTHR43827">
    <property type="entry name" value="2,5-DIKETO-D-GLUCONIC ACID REDUCTASE"/>
    <property type="match status" value="1"/>
</dbReference>
<comment type="similarity">
    <text evidence="1">Belongs to the aldo/keto reductase family.</text>
</comment>
<dbReference type="PROSITE" id="PS00063">
    <property type="entry name" value="ALDOKETO_REDUCTASE_3"/>
    <property type="match status" value="1"/>
</dbReference>
<dbReference type="OrthoDB" id="416253at2759"/>
<evidence type="ECO:0000256" key="1">
    <source>
        <dbReference type="ARBA" id="ARBA00007905"/>
    </source>
</evidence>
<reference evidence="5 6" key="1">
    <citation type="submission" date="2019-12" db="EMBL/GenBank/DDBJ databases">
        <authorList>
            <person name="Alioto T."/>
            <person name="Alioto T."/>
            <person name="Gomez Garrido J."/>
        </authorList>
    </citation>
    <scope>NUCLEOTIDE SEQUENCE [LARGE SCALE GENOMIC DNA]</scope>
</reference>
<dbReference type="InterPro" id="IPR020471">
    <property type="entry name" value="AKR"/>
</dbReference>
<dbReference type="Proteomes" id="UP000594638">
    <property type="component" value="Unassembled WGS sequence"/>
</dbReference>
<dbReference type="Pfam" id="PF00248">
    <property type="entry name" value="Aldo_ket_red"/>
    <property type="match status" value="1"/>
</dbReference>
<dbReference type="GO" id="GO:0016616">
    <property type="term" value="F:oxidoreductase activity, acting on the CH-OH group of donors, NAD or NADP as acceptor"/>
    <property type="evidence" value="ECO:0007669"/>
    <property type="project" value="UniProtKB-ARBA"/>
</dbReference>
<dbReference type="Gramene" id="OE9A060479T1">
    <property type="protein sequence ID" value="OE9A060479C1"/>
    <property type="gene ID" value="OE9A060479"/>
</dbReference>
<dbReference type="Gene3D" id="3.20.20.100">
    <property type="entry name" value="NADP-dependent oxidoreductase domain"/>
    <property type="match status" value="1"/>
</dbReference>
<dbReference type="InterPro" id="IPR036812">
    <property type="entry name" value="NAD(P)_OxRdtase_dom_sf"/>
</dbReference>
<dbReference type="EMBL" id="CACTIH010000316">
    <property type="protein sequence ID" value="CAA2959302.1"/>
    <property type="molecule type" value="Genomic_DNA"/>
</dbReference>
<keyword evidence="6" id="KW-1185">Reference proteome</keyword>
<dbReference type="AlphaFoldDB" id="A0A8S0PZ01"/>